<comment type="caution">
    <text evidence="4">The sequence shown here is derived from an EMBL/GenBank/DDBJ whole genome shotgun (WGS) entry which is preliminary data.</text>
</comment>
<dbReference type="PANTHER" id="PTHR10584:SF166">
    <property type="entry name" value="RIBOKINASE"/>
    <property type="match status" value="1"/>
</dbReference>
<evidence type="ECO:0000259" key="3">
    <source>
        <dbReference type="Pfam" id="PF00294"/>
    </source>
</evidence>
<evidence type="ECO:0000256" key="1">
    <source>
        <dbReference type="ARBA" id="ARBA00022679"/>
    </source>
</evidence>
<dbReference type="SUPFAM" id="SSF53613">
    <property type="entry name" value="Ribokinase-like"/>
    <property type="match status" value="1"/>
</dbReference>
<gene>
    <name evidence="4" type="ORF">AB0301_10410</name>
</gene>
<proteinExistence type="predicted"/>
<dbReference type="PROSITE" id="PS00584">
    <property type="entry name" value="PFKB_KINASES_2"/>
    <property type="match status" value="1"/>
</dbReference>
<dbReference type="PANTHER" id="PTHR10584">
    <property type="entry name" value="SUGAR KINASE"/>
    <property type="match status" value="1"/>
</dbReference>
<accession>A0ABV3LHT7</accession>
<dbReference type="Gene3D" id="3.40.1190.20">
    <property type="match status" value="1"/>
</dbReference>
<keyword evidence="5" id="KW-1185">Reference proteome</keyword>
<name>A0ABV3LHT7_9MICO</name>
<dbReference type="InterPro" id="IPR029056">
    <property type="entry name" value="Ribokinase-like"/>
</dbReference>
<keyword evidence="2 4" id="KW-0418">Kinase</keyword>
<sequence length="351" mass="35900">MRSRAETDDRLAQDAHRPRVIHTGQALVDLVIEVADLPSRGQNLMADSVAEYAGGSVTVLLAAARLGAECLHAGAIGTGPYGDLIREALDADGIAASAPPVTTQDTGVCVVLIEPSAERTFVTTLGAEREITVESLATADVQPGDLVCVTGYSLAVAQTRDPLLAWLKTLPEDAVVVLDPGAAFAELPADVRDAMLDRTDVWTGNAEEATDLLAARSVSVEASKAGASKAGASKAGASKAEASAREIVGQARALSPLLRAGAVTIVRDGAAGCAVHAHGESTYVPGFPQTPVDTNGAGDTHTGALLAGIADGATWVDACRRANAAAAIKVTRRGPTTAPTADEVEEFLRGK</sequence>
<dbReference type="Pfam" id="PF00294">
    <property type="entry name" value="PfkB"/>
    <property type="match status" value="1"/>
</dbReference>
<evidence type="ECO:0000313" key="4">
    <source>
        <dbReference type="EMBL" id="MEW1975471.1"/>
    </source>
</evidence>
<dbReference type="InterPro" id="IPR011611">
    <property type="entry name" value="PfkB_dom"/>
</dbReference>
<organism evidence="4 5">
    <name type="scientific">Microbacterium profundi</name>
    <dbReference type="NCBI Taxonomy" id="450380"/>
    <lineage>
        <taxon>Bacteria</taxon>
        <taxon>Bacillati</taxon>
        <taxon>Actinomycetota</taxon>
        <taxon>Actinomycetes</taxon>
        <taxon>Micrococcales</taxon>
        <taxon>Microbacteriaceae</taxon>
        <taxon>Microbacterium</taxon>
    </lineage>
</organism>
<dbReference type="GO" id="GO:0016301">
    <property type="term" value="F:kinase activity"/>
    <property type="evidence" value="ECO:0007669"/>
    <property type="project" value="UniProtKB-KW"/>
</dbReference>
<keyword evidence="1" id="KW-0808">Transferase</keyword>
<evidence type="ECO:0000313" key="5">
    <source>
        <dbReference type="Proteomes" id="UP001553715"/>
    </source>
</evidence>
<dbReference type="EMBL" id="JBFBMH010000013">
    <property type="protein sequence ID" value="MEW1975471.1"/>
    <property type="molecule type" value="Genomic_DNA"/>
</dbReference>
<dbReference type="RefSeq" id="WP_366232967.1">
    <property type="nucleotide sequence ID" value="NZ_JBFBMH010000013.1"/>
</dbReference>
<reference evidence="4 5" key="1">
    <citation type="submission" date="2024-06" db="EMBL/GenBank/DDBJ databases">
        <title>The Natural Products Discovery Center: Release of the First 8490 Sequenced Strains for Exploring Actinobacteria Biosynthetic Diversity.</title>
        <authorList>
            <person name="Kalkreuter E."/>
            <person name="Kautsar S.A."/>
            <person name="Yang D."/>
            <person name="Bader C.D."/>
            <person name="Teijaro C.N."/>
            <person name="Fluegel L."/>
            <person name="Davis C.M."/>
            <person name="Simpson J.R."/>
            <person name="Lauterbach L."/>
            <person name="Steele A.D."/>
            <person name="Gui C."/>
            <person name="Meng S."/>
            <person name="Li G."/>
            <person name="Viehrig K."/>
            <person name="Ye F."/>
            <person name="Su P."/>
            <person name="Kiefer A.F."/>
            <person name="Nichols A."/>
            <person name="Cepeda A.J."/>
            <person name="Yan W."/>
            <person name="Fan B."/>
            <person name="Jiang Y."/>
            <person name="Adhikari A."/>
            <person name="Zheng C.-J."/>
            <person name="Schuster L."/>
            <person name="Cowan T.M."/>
            <person name="Smanski M.J."/>
            <person name="Chevrette M.G."/>
            <person name="De Carvalho L.P.S."/>
            <person name="Shen B."/>
        </authorList>
    </citation>
    <scope>NUCLEOTIDE SEQUENCE [LARGE SCALE GENOMIC DNA]</scope>
    <source>
        <strain evidence="4 5">NPDC077434</strain>
    </source>
</reference>
<protein>
    <submittedName>
        <fullName evidence="4">PfkB family carbohydrate kinase</fullName>
    </submittedName>
</protein>
<dbReference type="Proteomes" id="UP001553715">
    <property type="component" value="Unassembled WGS sequence"/>
</dbReference>
<dbReference type="InterPro" id="IPR002173">
    <property type="entry name" value="Carboh/pur_kinase_PfkB_CS"/>
</dbReference>
<evidence type="ECO:0000256" key="2">
    <source>
        <dbReference type="ARBA" id="ARBA00022777"/>
    </source>
</evidence>
<feature type="domain" description="Carbohydrate kinase PfkB" evidence="3">
    <location>
        <begin position="20"/>
        <end position="338"/>
    </location>
</feature>